<dbReference type="Pfam" id="PF09073">
    <property type="entry name" value="BUD22"/>
    <property type="match status" value="1"/>
</dbReference>
<keyword evidence="9" id="KW-1185">Reference proteome</keyword>
<dbReference type="EMBL" id="AAKN02010277">
    <property type="status" value="NOT_ANNOTATED_CDS"/>
    <property type="molecule type" value="Genomic_DNA"/>
</dbReference>
<dbReference type="GO" id="GO:0005634">
    <property type="term" value="C:nucleus"/>
    <property type="evidence" value="ECO:0007669"/>
    <property type="project" value="Ensembl"/>
</dbReference>
<dbReference type="GO" id="GO:0030490">
    <property type="term" value="P:maturation of SSU-rRNA"/>
    <property type="evidence" value="ECO:0007669"/>
    <property type="project" value="TreeGrafter"/>
</dbReference>
<dbReference type="PANTHER" id="PTHR23325:SF1">
    <property type="entry name" value="SERUM RESPONSE FACTOR-BINDING PROTEIN 1"/>
    <property type="match status" value="1"/>
</dbReference>
<dbReference type="CTD" id="153443"/>
<comment type="subunit">
    <text evidence="4">Interacts with SRF. Forms complexes with SRF and SRF cofactors ARID2, MYOCD and NKX2-5. Interacts with the N-terminus of SLC2A4.</text>
</comment>
<reference evidence="9" key="1">
    <citation type="journal article" date="2011" name="Nature">
        <title>A high-resolution map of human evolutionary constraint using 29 mammals.</title>
        <authorList>
            <person name="Lindblad-Toh K."/>
            <person name="Garber M."/>
            <person name="Zuk O."/>
            <person name="Lin M.F."/>
            <person name="Parker B.J."/>
            <person name="Washietl S."/>
            <person name="Kheradpour P."/>
            <person name="Ernst J."/>
            <person name="Jordan G."/>
            <person name="Mauceli E."/>
            <person name="Ward L.D."/>
            <person name="Lowe C.B."/>
            <person name="Holloway A.K."/>
            <person name="Clamp M."/>
            <person name="Gnerre S."/>
            <person name="Alfoldi J."/>
            <person name="Beal K."/>
            <person name="Chang J."/>
            <person name="Clawson H."/>
            <person name="Cuff J."/>
            <person name="Di Palma F."/>
            <person name="Fitzgerald S."/>
            <person name="Flicek P."/>
            <person name="Guttman M."/>
            <person name="Hubisz M.J."/>
            <person name="Jaffe D.B."/>
            <person name="Jungreis I."/>
            <person name="Kent W.J."/>
            <person name="Kostka D."/>
            <person name="Lara M."/>
            <person name="Martins A.L."/>
            <person name="Massingham T."/>
            <person name="Moltke I."/>
            <person name="Raney B.J."/>
            <person name="Rasmussen M.D."/>
            <person name="Robinson J."/>
            <person name="Stark A."/>
            <person name="Vilella A.J."/>
            <person name="Wen J."/>
            <person name="Xie X."/>
            <person name="Zody M.C."/>
            <person name="Baldwin J."/>
            <person name="Bloom T."/>
            <person name="Chin C.W."/>
            <person name="Heiman D."/>
            <person name="Nicol R."/>
            <person name="Nusbaum C."/>
            <person name="Young S."/>
            <person name="Wilkinson J."/>
            <person name="Worley K.C."/>
            <person name="Kovar C.L."/>
            <person name="Muzny D.M."/>
            <person name="Gibbs R.A."/>
            <person name="Cree A."/>
            <person name="Dihn H.H."/>
            <person name="Fowler G."/>
            <person name="Jhangiani S."/>
            <person name="Joshi V."/>
            <person name="Lee S."/>
            <person name="Lewis L.R."/>
            <person name="Nazareth L.V."/>
            <person name="Okwuonu G."/>
            <person name="Santibanez J."/>
            <person name="Warren W.C."/>
            <person name="Mardis E.R."/>
            <person name="Weinstock G.M."/>
            <person name="Wilson R.K."/>
            <person name="Delehaunty K."/>
            <person name="Dooling D."/>
            <person name="Fronik C."/>
            <person name="Fulton L."/>
            <person name="Fulton B."/>
            <person name="Graves T."/>
            <person name="Minx P."/>
            <person name="Sodergren E."/>
            <person name="Birney E."/>
            <person name="Margulies E.H."/>
            <person name="Herrero J."/>
            <person name="Green E.D."/>
            <person name="Haussler D."/>
            <person name="Siepel A."/>
            <person name="Goldman N."/>
            <person name="Pollard K.S."/>
            <person name="Pedersen J.S."/>
            <person name="Lander E.S."/>
            <person name="Kellis M."/>
        </authorList>
    </citation>
    <scope>NUCLEOTIDE SEQUENCE [LARGE SCALE GENOMIC DNA]</scope>
    <source>
        <strain evidence="9">2N</strain>
    </source>
</reference>
<reference evidence="8" key="3">
    <citation type="submission" date="2025-09" db="UniProtKB">
        <authorList>
            <consortium name="Ensembl"/>
        </authorList>
    </citation>
    <scope>IDENTIFICATION</scope>
    <source>
        <strain evidence="8">2N</strain>
    </source>
</reference>
<organism evidence="8 9">
    <name type="scientific">Cavia porcellus</name>
    <name type="common">Guinea pig</name>
    <dbReference type="NCBI Taxonomy" id="10141"/>
    <lineage>
        <taxon>Eukaryota</taxon>
        <taxon>Metazoa</taxon>
        <taxon>Chordata</taxon>
        <taxon>Craniata</taxon>
        <taxon>Vertebrata</taxon>
        <taxon>Euteleostomi</taxon>
        <taxon>Mammalia</taxon>
        <taxon>Eutheria</taxon>
        <taxon>Euarchontoglires</taxon>
        <taxon>Glires</taxon>
        <taxon>Rodentia</taxon>
        <taxon>Hystricomorpha</taxon>
        <taxon>Caviidae</taxon>
        <taxon>Cavia</taxon>
    </lineage>
</organism>
<accession>H0V3R0</accession>
<sequence length="429" mass="49151">MAQPVSLNLNNEVVKMRKEVKRTRVLIIRKLVRSVGRLKSKKGTEDALLKNQRRAQRLLEEIHAMKELKPDTVTKSALGEDISFEKICKKPDSTASERAIARLAEHPFLKKKIDTLKAAVQAFKDARQNGTEVKNTTEENHSKNTLYSVDEESKSQRETTKITDQKGKEAKIQAKELINNSKEKKPKMEHGPKAVNISSSLSKLLEKESVAPSESQKTPADPHMKALSHVEKKKGSDSLRDDNSDSQEDLCEEEEKEYFDDSTEERFYKQSSMSEDSDSGDDFFIGKVRRTRKKESGCYTSAAEHKPLQQVLPKEDMRATHWDGDVRNDKNKPSTEARKFESVFFHSLSGSKSSRREYREQAPKSKVSDFPENEPPVKNQFKKNTQRRLENTKHPLNVPLHPSWEASRKRKEQQSKIAVFQGKKIIFDD</sequence>
<dbReference type="eggNOG" id="ENOG502QV1I">
    <property type="taxonomic scope" value="Eukaryota"/>
</dbReference>
<feature type="compositionally biased region" description="Basic and acidic residues" evidence="6">
    <location>
        <begin position="220"/>
        <end position="243"/>
    </location>
</feature>
<dbReference type="Proteomes" id="UP000005447">
    <property type="component" value="Unassembled WGS sequence"/>
</dbReference>
<dbReference type="PANTHER" id="PTHR23325">
    <property type="entry name" value="SERUM RESPONSE FACTOR-BINDING"/>
    <property type="match status" value="1"/>
</dbReference>
<dbReference type="Ensembl" id="ENSCPOT00000004745.3">
    <property type="protein sequence ID" value="ENSCPOP00000004228.2"/>
    <property type="gene ID" value="ENSCPOG00000004695.4"/>
</dbReference>
<evidence type="ECO:0000256" key="3">
    <source>
        <dbReference type="ARBA" id="ARBA00025646"/>
    </source>
</evidence>
<dbReference type="STRING" id="10141.ENSCPOP00000004228"/>
<dbReference type="Bgee" id="ENSCPOG00000004695">
    <property type="expression patterns" value="Expressed in adrenal gland and 13 other cell types or tissues"/>
</dbReference>
<feature type="compositionally biased region" description="Basic and acidic residues" evidence="6">
    <location>
        <begin position="354"/>
        <end position="369"/>
    </location>
</feature>
<name>H0V3R0_CAVPO</name>
<reference evidence="8" key="2">
    <citation type="submission" date="2025-08" db="UniProtKB">
        <authorList>
            <consortium name="Ensembl"/>
        </authorList>
    </citation>
    <scope>IDENTIFICATION</scope>
    <source>
        <strain evidence="8">2N</strain>
    </source>
</reference>
<evidence type="ECO:0000256" key="2">
    <source>
        <dbReference type="ARBA" id="ARBA00023054"/>
    </source>
</evidence>
<dbReference type="HOGENOM" id="CLU_054142_0_0_1"/>
<dbReference type="InterPro" id="IPR015158">
    <property type="entry name" value="Bud22_dom"/>
</dbReference>
<feature type="region of interest" description="Disordered" evidence="6">
    <location>
        <begin position="205"/>
        <end position="416"/>
    </location>
</feature>
<feature type="domain" description="Bud22" evidence="7">
    <location>
        <begin position="319"/>
        <end position="428"/>
    </location>
</feature>
<feature type="compositionally biased region" description="Basic and acidic residues" evidence="6">
    <location>
        <begin position="303"/>
        <end position="341"/>
    </location>
</feature>
<dbReference type="AlphaFoldDB" id="H0V3R0"/>
<dbReference type="RefSeq" id="XP_003477427.1">
    <property type="nucleotide sequence ID" value="XM_003477379.5"/>
</dbReference>
<dbReference type="InParanoid" id="H0V3R0"/>
<evidence type="ECO:0000259" key="7">
    <source>
        <dbReference type="Pfam" id="PF09073"/>
    </source>
</evidence>
<dbReference type="GeneID" id="100735588"/>
<dbReference type="OrthoDB" id="3364872at2759"/>
<proteinExistence type="predicted"/>
<evidence type="ECO:0000256" key="1">
    <source>
        <dbReference type="ARBA" id="ARBA00013459"/>
    </source>
</evidence>
<feature type="compositionally biased region" description="Acidic residues" evidence="6">
    <location>
        <begin position="244"/>
        <end position="263"/>
    </location>
</feature>
<protein>
    <recommendedName>
        <fullName evidence="1">Serum response factor-binding protein 1</fullName>
    </recommendedName>
    <alternativeName>
        <fullName evidence="5">SRF-dependent transcription regulation-associated protein</fullName>
    </alternativeName>
</protein>
<dbReference type="GO" id="GO:0030686">
    <property type="term" value="C:90S preribosome"/>
    <property type="evidence" value="ECO:0007669"/>
    <property type="project" value="TreeGrafter"/>
</dbReference>
<evidence type="ECO:0000313" key="9">
    <source>
        <dbReference type="Proteomes" id="UP000005447"/>
    </source>
</evidence>
<evidence type="ECO:0000313" key="8">
    <source>
        <dbReference type="Ensembl" id="ENSCPOP00000004228.2"/>
    </source>
</evidence>
<dbReference type="FunCoup" id="H0V3R0">
    <property type="interactions" value="3549"/>
</dbReference>
<comment type="function">
    <text evidence="3">May be involved in regulating transcriptional activation of cardiac genes during the aging process. May play a role in biosynthesis and/or processing of SLC2A4 in adipose cells.</text>
</comment>
<dbReference type="InterPro" id="IPR037393">
    <property type="entry name" value="Bud22/SRFB1"/>
</dbReference>
<dbReference type="GeneTree" id="ENSGT00390000006478"/>
<dbReference type="EMBL" id="AAKN02010276">
    <property type="status" value="NOT_ANNOTATED_CDS"/>
    <property type="molecule type" value="Genomic_DNA"/>
</dbReference>
<gene>
    <name evidence="8" type="primary">SRFBP1</name>
</gene>
<evidence type="ECO:0000256" key="6">
    <source>
        <dbReference type="SAM" id="MobiDB-lite"/>
    </source>
</evidence>
<evidence type="ECO:0000256" key="4">
    <source>
        <dbReference type="ARBA" id="ARBA00025850"/>
    </source>
</evidence>
<keyword evidence="2" id="KW-0175">Coiled coil</keyword>
<dbReference type="KEGG" id="cpoc:100735588"/>
<dbReference type="VEuPathDB" id="HostDB:ENSCPOG00000004695"/>
<feature type="region of interest" description="Disordered" evidence="6">
    <location>
        <begin position="130"/>
        <end position="173"/>
    </location>
</feature>
<feature type="compositionally biased region" description="Basic and acidic residues" evidence="6">
    <location>
        <begin position="151"/>
        <end position="173"/>
    </location>
</feature>
<evidence type="ECO:0000256" key="5">
    <source>
        <dbReference type="ARBA" id="ARBA00033254"/>
    </source>
</evidence>
<dbReference type="OMA" id="GFQQNEP"/>